<feature type="repeat" description="ANK" evidence="3">
    <location>
        <begin position="1"/>
        <end position="24"/>
    </location>
</feature>
<dbReference type="SMART" id="SM00248">
    <property type="entry name" value="ANK"/>
    <property type="match status" value="2"/>
</dbReference>
<evidence type="ECO:0000256" key="1">
    <source>
        <dbReference type="ARBA" id="ARBA00022737"/>
    </source>
</evidence>
<dbReference type="AlphaFoldDB" id="A0A6C1U464"/>
<dbReference type="PRINTS" id="PR01415">
    <property type="entry name" value="ANKYRIN"/>
</dbReference>
<feature type="repeat" description="ANK" evidence="3">
    <location>
        <begin position="25"/>
        <end position="57"/>
    </location>
</feature>
<dbReference type="PANTHER" id="PTHR24171:SF9">
    <property type="entry name" value="ANKYRIN REPEAT DOMAIN-CONTAINING PROTEIN 39"/>
    <property type="match status" value="1"/>
</dbReference>
<dbReference type="PANTHER" id="PTHR24171">
    <property type="entry name" value="ANKYRIN REPEAT DOMAIN-CONTAINING PROTEIN 39-RELATED"/>
    <property type="match status" value="1"/>
</dbReference>
<accession>A0A6C1U464</accession>
<dbReference type="PROSITE" id="PS50297">
    <property type="entry name" value="ANK_REP_REGION"/>
    <property type="match status" value="2"/>
</dbReference>
<keyword evidence="1" id="KW-0677">Repeat</keyword>
<keyword evidence="2 3" id="KW-0040">ANK repeat</keyword>
<dbReference type="Proteomes" id="UP000218080">
    <property type="component" value="Unassembled WGS sequence"/>
</dbReference>
<dbReference type="Pfam" id="PF12796">
    <property type="entry name" value="Ank_2"/>
    <property type="match status" value="1"/>
</dbReference>
<protein>
    <submittedName>
        <fullName evidence="4">Ankyrin repeat domain-containing protein</fullName>
    </submittedName>
</protein>
<dbReference type="InterPro" id="IPR036770">
    <property type="entry name" value="Ankyrin_rpt-contain_sf"/>
</dbReference>
<dbReference type="InterPro" id="IPR002110">
    <property type="entry name" value="Ankyrin_rpt"/>
</dbReference>
<evidence type="ECO:0000256" key="2">
    <source>
        <dbReference type="ARBA" id="ARBA00023043"/>
    </source>
</evidence>
<dbReference type="SUPFAM" id="SSF48403">
    <property type="entry name" value="Ankyrin repeat"/>
    <property type="match status" value="1"/>
</dbReference>
<dbReference type="PROSITE" id="PS50088">
    <property type="entry name" value="ANK_REPEAT"/>
    <property type="match status" value="2"/>
</dbReference>
<proteinExistence type="predicted"/>
<organism evidence="4">
    <name type="scientific">Wolbachia pipientis</name>
    <dbReference type="NCBI Taxonomy" id="955"/>
    <lineage>
        <taxon>Bacteria</taxon>
        <taxon>Pseudomonadati</taxon>
        <taxon>Pseudomonadota</taxon>
        <taxon>Alphaproteobacteria</taxon>
        <taxon>Rickettsiales</taxon>
        <taxon>Anaplasmataceae</taxon>
        <taxon>Wolbachieae</taxon>
        <taxon>Wolbachia</taxon>
    </lineage>
</organism>
<comment type="caution">
    <text evidence="4">The sequence shown here is derived from an EMBL/GenBank/DDBJ whole genome shotgun (WGS) entry which is preliminary data.</text>
</comment>
<name>A0A6C1U464_WOLPI</name>
<evidence type="ECO:0000313" key="4">
    <source>
        <dbReference type="EMBL" id="TVS98698.1"/>
    </source>
</evidence>
<feature type="non-terminal residue" evidence="4">
    <location>
        <position position="1"/>
    </location>
</feature>
<dbReference type="Gene3D" id="1.25.40.20">
    <property type="entry name" value="Ankyrin repeat-containing domain"/>
    <property type="match status" value="2"/>
</dbReference>
<reference evidence="4" key="1">
    <citation type="submission" date="2019-07" db="EMBL/GenBank/DDBJ databases">
        <title>Genome assemblies of Wolbachia strains wAlbA and wAlbB in wild caught Aedes albopictus specimens.</title>
        <authorList>
            <person name="Kulkarni A."/>
            <person name="Yu W."/>
            <person name="Xue R.-D."/>
            <person name="Ma Y."/>
            <person name="Xu J."/>
        </authorList>
    </citation>
    <scope>NUCLEOTIDE SEQUENCE</scope>
    <source>
        <strain evidence="4">HN2016</strain>
    </source>
</reference>
<gene>
    <name evidence="4" type="ORF">COM42_001095</name>
</gene>
<sequence length="83" mass="9109">AYSGELGIVKHLISNGADVNAKDKYGRTPLHLAAMMRKVDIVKTLLKHNADINARDDDKLTALHYAGYRNKLVELLLAHGASL</sequence>
<dbReference type="EMBL" id="NWVJ02000051">
    <property type="protein sequence ID" value="TVS98698.1"/>
    <property type="molecule type" value="Genomic_DNA"/>
</dbReference>
<evidence type="ECO:0000256" key="3">
    <source>
        <dbReference type="PROSITE-ProRule" id="PRU00023"/>
    </source>
</evidence>